<protein>
    <submittedName>
        <fullName evidence="1">Uncharacterized protein</fullName>
    </submittedName>
</protein>
<reference evidence="1" key="1">
    <citation type="submission" date="2022-02" db="EMBL/GenBank/DDBJ databases">
        <title>Plant Genome Project.</title>
        <authorList>
            <person name="Zhang R.-G."/>
        </authorList>
    </citation>
    <scope>NUCLEOTIDE SEQUENCE</scope>
    <source>
        <strain evidence="1">AT1</strain>
    </source>
</reference>
<name>A0ACC0LHS6_RHOML</name>
<evidence type="ECO:0000313" key="1">
    <source>
        <dbReference type="EMBL" id="KAI8528318.1"/>
    </source>
</evidence>
<gene>
    <name evidence="1" type="ORF">RHMOL_Rhmol12G0140900</name>
</gene>
<accession>A0ACC0LHS6</accession>
<proteinExistence type="predicted"/>
<organism evidence="1 2">
    <name type="scientific">Rhododendron molle</name>
    <name type="common">Chinese azalea</name>
    <name type="synonym">Azalea mollis</name>
    <dbReference type="NCBI Taxonomy" id="49168"/>
    <lineage>
        <taxon>Eukaryota</taxon>
        <taxon>Viridiplantae</taxon>
        <taxon>Streptophyta</taxon>
        <taxon>Embryophyta</taxon>
        <taxon>Tracheophyta</taxon>
        <taxon>Spermatophyta</taxon>
        <taxon>Magnoliopsida</taxon>
        <taxon>eudicotyledons</taxon>
        <taxon>Gunneridae</taxon>
        <taxon>Pentapetalae</taxon>
        <taxon>asterids</taxon>
        <taxon>Ericales</taxon>
        <taxon>Ericaceae</taxon>
        <taxon>Ericoideae</taxon>
        <taxon>Rhodoreae</taxon>
        <taxon>Rhododendron</taxon>
    </lineage>
</organism>
<sequence length="435" mass="48695">MAVSRERERGRERESESEKRGEAANSFDGGWIPVIRKHRNHGTSKEGNRGIVTLFVDNIPDHKDQFWLQRTFNKYGVVKDAFIPRKRSKRSPDRKVKLNIDSGGNGWLFRSGIAVLRRVVSMKSLNVSFSLATDGVAQFRPLGGREVLITFQSQECRDVFIRHPWMKLWFEAVKPWSSEPASLERFIWLNCRGVPLNGWNARTFQQIGEIWGFFIQVEDATLRDKSFAKGRVLIASKEIQPIDQWIQLQVEGAVYEVKVSEDFSFVSPDEVAEFDLSVNLCLEKPRRDGSISMESGSNEGQGEDDDVERHKVRETNRKEVVGAGWDSVADGAAVHGTDKLGAGCRAPKHARADKHLMLEKSPTSAKLGEFQSQVGDTVDQQEEAAVLGSVAQMLAHVREFEPDAGTGPGGPSHDNGLEEDDPQLSHGMGHLFCQI</sequence>
<evidence type="ECO:0000313" key="2">
    <source>
        <dbReference type="Proteomes" id="UP001062846"/>
    </source>
</evidence>
<dbReference type="Proteomes" id="UP001062846">
    <property type="component" value="Chromosome 12"/>
</dbReference>
<comment type="caution">
    <text evidence="1">The sequence shown here is derived from an EMBL/GenBank/DDBJ whole genome shotgun (WGS) entry which is preliminary data.</text>
</comment>
<keyword evidence="2" id="KW-1185">Reference proteome</keyword>
<dbReference type="EMBL" id="CM046399">
    <property type="protein sequence ID" value="KAI8528318.1"/>
    <property type="molecule type" value="Genomic_DNA"/>
</dbReference>